<keyword evidence="3" id="KW-1185">Reference proteome</keyword>
<dbReference type="Proteomes" id="UP000199207">
    <property type="component" value="Unassembled WGS sequence"/>
</dbReference>
<organism evidence="2 3">
    <name type="scientific">Streptomyces aidingensis</name>
    <dbReference type="NCBI Taxonomy" id="910347"/>
    <lineage>
        <taxon>Bacteria</taxon>
        <taxon>Bacillati</taxon>
        <taxon>Actinomycetota</taxon>
        <taxon>Actinomycetes</taxon>
        <taxon>Kitasatosporales</taxon>
        <taxon>Streptomycetaceae</taxon>
        <taxon>Streptomyces</taxon>
    </lineage>
</organism>
<feature type="region of interest" description="Disordered" evidence="1">
    <location>
        <begin position="72"/>
        <end position="97"/>
    </location>
</feature>
<dbReference type="STRING" id="910347.SAMN05421773_101677"/>
<feature type="compositionally biased region" description="Basic and acidic residues" evidence="1">
    <location>
        <begin position="183"/>
        <end position="195"/>
    </location>
</feature>
<feature type="region of interest" description="Disordered" evidence="1">
    <location>
        <begin position="1"/>
        <end position="27"/>
    </location>
</feature>
<sequence>MSDRTSDRDPGGMSRPPASRRPGTDPAGLAAAFALGAAGAAAAAVAGGGWAVAVPAGAGIAALVWLVSTGTSRLTGSRPGPGPGHRPAAPAGRPRDPVPQDALAWLYRATVAADRLTGHAAEVPALSEAAAYVQGAVERLHDQGQAVAVIDAEAGGPDSRALRRDQRRLAEQAAALPPGPLRSAKEASARATAERAEARSRLEELRELLLATLESTTLRMEAAADRGSVLVSLQAAGEDAAGRLDRDPLGDELEAVRAGLDKLEEITHGLLDGGGPP</sequence>
<dbReference type="EMBL" id="FOLM01000001">
    <property type="protein sequence ID" value="SFB96927.1"/>
    <property type="molecule type" value="Genomic_DNA"/>
</dbReference>
<dbReference type="RefSeq" id="WP_093837043.1">
    <property type="nucleotide sequence ID" value="NZ_FOLM01000001.1"/>
</dbReference>
<feature type="compositionally biased region" description="Basic and acidic residues" evidence="1">
    <location>
        <begin position="1"/>
        <end position="10"/>
    </location>
</feature>
<proteinExistence type="predicted"/>
<protein>
    <submittedName>
        <fullName evidence="2">Uncharacterized protein</fullName>
    </submittedName>
</protein>
<name>A0A1I1FBZ9_9ACTN</name>
<gene>
    <name evidence="2" type="ORF">SAMN05421773_101677</name>
</gene>
<evidence type="ECO:0000313" key="2">
    <source>
        <dbReference type="EMBL" id="SFB96927.1"/>
    </source>
</evidence>
<dbReference type="OrthoDB" id="9867263at2"/>
<accession>A0A1I1FBZ9</accession>
<reference evidence="2 3" key="1">
    <citation type="submission" date="2016-10" db="EMBL/GenBank/DDBJ databases">
        <authorList>
            <person name="de Groot N.N."/>
        </authorList>
    </citation>
    <scope>NUCLEOTIDE SEQUENCE [LARGE SCALE GENOMIC DNA]</scope>
    <source>
        <strain evidence="2 3">CGMCC 4.5739</strain>
    </source>
</reference>
<feature type="region of interest" description="Disordered" evidence="1">
    <location>
        <begin position="172"/>
        <end position="195"/>
    </location>
</feature>
<evidence type="ECO:0000256" key="1">
    <source>
        <dbReference type="SAM" id="MobiDB-lite"/>
    </source>
</evidence>
<evidence type="ECO:0000313" key="3">
    <source>
        <dbReference type="Proteomes" id="UP000199207"/>
    </source>
</evidence>
<dbReference type="AlphaFoldDB" id="A0A1I1FBZ9"/>